<keyword evidence="5" id="KW-0560">Oxidoreductase</keyword>
<protein>
    <submittedName>
        <fullName evidence="9">Acyl-CoA dehydrogenase family protein</fullName>
    </submittedName>
</protein>
<dbReference type="InterPro" id="IPR006091">
    <property type="entry name" value="Acyl-CoA_Oxase/DH_mid-dom"/>
</dbReference>
<dbReference type="Gene3D" id="1.20.140.10">
    <property type="entry name" value="Butyryl-CoA Dehydrogenase, subunit A, domain 3"/>
    <property type="match status" value="1"/>
</dbReference>
<evidence type="ECO:0000313" key="9">
    <source>
        <dbReference type="EMBL" id="MDA3625641.1"/>
    </source>
</evidence>
<comment type="similarity">
    <text evidence="2 5">Belongs to the acyl-CoA dehydrogenase family.</text>
</comment>
<dbReference type="PIRSF" id="PIRSF016578">
    <property type="entry name" value="HsaA"/>
    <property type="match status" value="1"/>
</dbReference>
<dbReference type="Proteomes" id="UP001210380">
    <property type="component" value="Unassembled WGS sequence"/>
</dbReference>
<dbReference type="InterPro" id="IPR037069">
    <property type="entry name" value="AcylCoA_DH/ox_N_sf"/>
</dbReference>
<dbReference type="SUPFAM" id="SSF47203">
    <property type="entry name" value="Acyl-CoA dehydrogenase C-terminal domain-like"/>
    <property type="match status" value="1"/>
</dbReference>
<feature type="domain" description="Acyl-CoA oxidase/dehydrogenase middle" evidence="7">
    <location>
        <begin position="122"/>
        <end position="217"/>
    </location>
</feature>
<evidence type="ECO:0000256" key="1">
    <source>
        <dbReference type="ARBA" id="ARBA00001974"/>
    </source>
</evidence>
<organism evidence="9 10">
    <name type="scientific">Saccharopolyspora oryzae</name>
    <dbReference type="NCBI Taxonomy" id="2997343"/>
    <lineage>
        <taxon>Bacteria</taxon>
        <taxon>Bacillati</taxon>
        <taxon>Actinomycetota</taxon>
        <taxon>Actinomycetes</taxon>
        <taxon>Pseudonocardiales</taxon>
        <taxon>Pseudonocardiaceae</taxon>
        <taxon>Saccharopolyspora</taxon>
    </lineage>
</organism>
<dbReference type="InterPro" id="IPR009075">
    <property type="entry name" value="AcylCo_DH/oxidase_C"/>
</dbReference>
<evidence type="ECO:0000313" key="10">
    <source>
        <dbReference type="Proteomes" id="UP001210380"/>
    </source>
</evidence>
<feature type="domain" description="Acyl-CoA dehydrogenase/oxidase N-terminal" evidence="8">
    <location>
        <begin position="8"/>
        <end position="118"/>
    </location>
</feature>
<dbReference type="InterPro" id="IPR009100">
    <property type="entry name" value="AcylCoA_DH/oxidase_NM_dom_sf"/>
</dbReference>
<name>A0ABT4UV98_9PSEU</name>
<dbReference type="SUPFAM" id="SSF56645">
    <property type="entry name" value="Acyl-CoA dehydrogenase NM domain-like"/>
    <property type="match status" value="1"/>
</dbReference>
<reference evidence="9 10" key="1">
    <citation type="submission" date="2022-11" db="EMBL/GenBank/DDBJ databases">
        <title>Draft genome sequence of Saccharopolyspora sp. WRP15-2 isolated from rhizosphere soils of wild rice in Thailand.</title>
        <authorList>
            <person name="Duangmal K."/>
            <person name="Kammanee S."/>
            <person name="Muangham S."/>
        </authorList>
    </citation>
    <scope>NUCLEOTIDE SEQUENCE [LARGE SCALE GENOMIC DNA]</scope>
    <source>
        <strain evidence="9 10">WRP15-2</strain>
    </source>
</reference>
<dbReference type="PROSITE" id="PS00072">
    <property type="entry name" value="ACYL_COA_DH_1"/>
    <property type="match status" value="1"/>
</dbReference>
<dbReference type="PANTHER" id="PTHR43884:SF12">
    <property type="entry name" value="ISOVALERYL-COA DEHYDROGENASE, MITOCHONDRIAL-RELATED"/>
    <property type="match status" value="1"/>
</dbReference>
<dbReference type="RefSeq" id="WP_270948218.1">
    <property type="nucleotide sequence ID" value="NZ_JAQGLA010000010.1"/>
</dbReference>
<keyword evidence="3 5" id="KW-0285">Flavoprotein</keyword>
<proteinExistence type="inferred from homology"/>
<dbReference type="Pfam" id="PF02770">
    <property type="entry name" value="Acyl-CoA_dh_M"/>
    <property type="match status" value="1"/>
</dbReference>
<keyword evidence="10" id="KW-1185">Reference proteome</keyword>
<dbReference type="InterPro" id="IPR013786">
    <property type="entry name" value="AcylCoA_DH/ox_N"/>
</dbReference>
<dbReference type="Gene3D" id="2.40.110.10">
    <property type="entry name" value="Butyryl-CoA Dehydrogenase, subunit A, domain 2"/>
    <property type="match status" value="1"/>
</dbReference>
<dbReference type="Pfam" id="PF02771">
    <property type="entry name" value="Acyl-CoA_dh_N"/>
    <property type="match status" value="1"/>
</dbReference>
<evidence type="ECO:0000256" key="4">
    <source>
        <dbReference type="ARBA" id="ARBA00022827"/>
    </source>
</evidence>
<dbReference type="InterPro" id="IPR046373">
    <property type="entry name" value="Acyl-CoA_Oxase/DH_mid-dom_sf"/>
</dbReference>
<evidence type="ECO:0000256" key="5">
    <source>
        <dbReference type="RuleBase" id="RU362125"/>
    </source>
</evidence>
<dbReference type="PROSITE" id="PS00073">
    <property type="entry name" value="ACYL_COA_DH_2"/>
    <property type="match status" value="1"/>
</dbReference>
<dbReference type="InterPro" id="IPR006089">
    <property type="entry name" value="Acyl-CoA_DH_CS"/>
</dbReference>
<gene>
    <name evidence="9" type="ORF">OU415_09350</name>
</gene>
<dbReference type="InterPro" id="IPR036250">
    <property type="entry name" value="AcylCo_DH-like_C"/>
</dbReference>
<feature type="domain" description="Acyl-CoA dehydrogenase/oxidase C-terminal" evidence="6">
    <location>
        <begin position="229"/>
        <end position="378"/>
    </location>
</feature>
<dbReference type="Gene3D" id="1.10.540.10">
    <property type="entry name" value="Acyl-CoA dehydrogenase/oxidase, N-terminal domain"/>
    <property type="match status" value="1"/>
</dbReference>
<dbReference type="Pfam" id="PF00441">
    <property type="entry name" value="Acyl-CoA_dh_1"/>
    <property type="match status" value="1"/>
</dbReference>
<dbReference type="EMBL" id="JAQGLA010000010">
    <property type="protein sequence ID" value="MDA3625641.1"/>
    <property type="molecule type" value="Genomic_DNA"/>
</dbReference>
<sequence length="379" mass="40505">MTPYLLPAEYEDFRASVRAMAQAKIAPRAAEIDERGEFPHDVYDELVAAGLHAVGIPEQYGGDGADATASAIAVEEVARACASSSTILTSNKLGVTPLLLFGTEEQKQRYLPQVASGEVLMAYAISEREAGSDVGAMRCKAVRDGGGYRLDGVKTWITSAGIAGLLVVFAVTDPEAGSRGISAFVVHADDPGISCGPPEKKMGLRGSVTREVFFEDCRIPADRLLGEPGKGMRIALSTLDRTRVSIGAQAVGIGQAAVDASVGYVQERKQFGRPIGDFQGVQFKLADMTMHVTAARQLVYAAAARADGAPDRTFFGAAAKCFASDTAMRVTTDAVQLFGGYGYTRDFPVERFMRDAKITQIYEGTNEIQRIVMARRLLG</sequence>
<comment type="caution">
    <text evidence="9">The sequence shown here is derived from an EMBL/GenBank/DDBJ whole genome shotgun (WGS) entry which is preliminary data.</text>
</comment>
<accession>A0ABT4UV98</accession>
<evidence type="ECO:0000256" key="3">
    <source>
        <dbReference type="ARBA" id="ARBA00022630"/>
    </source>
</evidence>
<dbReference type="PANTHER" id="PTHR43884">
    <property type="entry name" value="ACYL-COA DEHYDROGENASE"/>
    <property type="match status" value="1"/>
</dbReference>
<evidence type="ECO:0000259" key="8">
    <source>
        <dbReference type="Pfam" id="PF02771"/>
    </source>
</evidence>
<evidence type="ECO:0000259" key="7">
    <source>
        <dbReference type="Pfam" id="PF02770"/>
    </source>
</evidence>
<comment type="cofactor">
    <cofactor evidence="1 5">
        <name>FAD</name>
        <dbReference type="ChEBI" id="CHEBI:57692"/>
    </cofactor>
</comment>
<keyword evidence="4 5" id="KW-0274">FAD</keyword>
<evidence type="ECO:0000256" key="2">
    <source>
        <dbReference type="ARBA" id="ARBA00009347"/>
    </source>
</evidence>
<evidence type="ECO:0000259" key="6">
    <source>
        <dbReference type="Pfam" id="PF00441"/>
    </source>
</evidence>